<feature type="transmembrane region" description="Helical" evidence="1">
    <location>
        <begin position="149"/>
        <end position="170"/>
    </location>
</feature>
<protein>
    <recommendedName>
        <fullName evidence="4">Membrane protein YkvI</fullName>
    </recommendedName>
</protein>
<feature type="transmembrane region" description="Helical" evidence="1">
    <location>
        <begin position="260"/>
        <end position="285"/>
    </location>
</feature>
<proteinExistence type="predicted"/>
<dbReference type="OrthoDB" id="5444697at2"/>
<evidence type="ECO:0008006" key="4">
    <source>
        <dbReference type="Google" id="ProtNLM"/>
    </source>
</evidence>
<gene>
    <name evidence="2" type="ORF">CW354_16965</name>
</gene>
<evidence type="ECO:0000256" key="1">
    <source>
        <dbReference type="SAM" id="Phobius"/>
    </source>
</evidence>
<feature type="transmembrane region" description="Helical" evidence="1">
    <location>
        <begin position="215"/>
        <end position="240"/>
    </location>
</feature>
<dbReference type="PANTHER" id="PTHR37814">
    <property type="entry name" value="CONSERVED MEMBRANE PROTEIN"/>
    <property type="match status" value="1"/>
</dbReference>
<keyword evidence="1" id="KW-0812">Transmembrane</keyword>
<dbReference type="PANTHER" id="PTHR37814:SF1">
    <property type="entry name" value="MEMBRANE PROTEIN"/>
    <property type="match status" value="1"/>
</dbReference>
<dbReference type="RefSeq" id="WP_104831277.1">
    <property type="nucleotide sequence ID" value="NZ_PJCH01000015.1"/>
</dbReference>
<name>A0A2S7K0L7_9PROT</name>
<keyword evidence="3" id="KW-1185">Reference proteome</keyword>
<evidence type="ECO:0000313" key="2">
    <source>
        <dbReference type="EMBL" id="PQA86065.1"/>
    </source>
</evidence>
<keyword evidence="1" id="KW-0472">Membrane</keyword>
<feature type="transmembrane region" description="Helical" evidence="1">
    <location>
        <begin position="7"/>
        <end position="24"/>
    </location>
</feature>
<dbReference type="AlphaFoldDB" id="A0A2S7K0L7"/>
<sequence>MSRFFQTYLLPGLVFQSVIIGGGYGTGREIAQFFLSHGPLGGLFGLAVTALAWGLMLSVAFEFARLSKGYDYRTFFSALIGPFWRVFEVLYLLIALLVLSVLGSAAGEMVSEGLGAPPVVGVLFLLGAVGALAFFGGKVIERALTAWSFVLYAVYGVFFFWVASRFGGAITDALGEGEASGAWAVDGVRYAAYNLIALGAVLFVLPYLKTRKEALISGFAAGAAGIIPAGFVFLALLSQYPAIQTEPVPVLSVLQALNSVWFLVVFQIVLFGTFVETGTGIVHAVNQRVASALAEKNLGFPHWARLGIAAVMLGAAVYLARAVGLIDLIAKGYGALSYAFIVVVVAPLLTVGVYKIAATKPNLAEAVSESR</sequence>
<feature type="transmembrane region" description="Helical" evidence="1">
    <location>
        <begin position="85"/>
        <end position="106"/>
    </location>
</feature>
<evidence type="ECO:0000313" key="3">
    <source>
        <dbReference type="Proteomes" id="UP000239504"/>
    </source>
</evidence>
<feature type="transmembrane region" description="Helical" evidence="1">
    <location>
        <begin position="118"/>
        <end position="137"/>
    </location>
</feature>
<accession>A0A2S7K0L7</accession>
<feature type="transmembrane region" description="Helical" evidence="1">
    <location>
        <begin position="44"/>
        <end position="64"/>
    </location>
</feature>
<dbReference type="EMBL" id="PJCH01000015">
    <property type="protein sequence ID" value="PQA86065.1"/>
    <property type="molecule type" value="Genomic_DNA"/>
</dbReference>
<feature type="transmembrane region" description="Helical" evidence="1">
    <location>
        <begin position="335"/>
        <end position="354"/>
    </location>
</feature>
<keyword evidence="1" id="KW-1133">Transmembrane helix</keyword>
<comment type="caution">
    <text evidence="2">The sequence shown here is derived from an EMBL/GenBank/DDBJ whole genome shotgun (WGS) entry which is preliminary data.</text>
</comment>
<reference evidence="2 3" key="1">
    <citation type="submission" date="2017-12" db="EMBL/GenBank/DDBJ databases">
        <authorList>
            <person name="Hurst M.R.H."/>
        </authorList>
    </citation>
    <scope>NUCLEOTIDE SEQUENCE [LARGE SCALE GENOMIC DNA]</scope>
    <source>
        <strain evidence="2 3">SY-3-19</strain>
    </source>
</reference>
<organism evidence="2 3">
    <name type="scientific">Hyphococcus luteus</name>
    <dbReference type="NCBI Taxonomy" id="2058213"/>
    <lineage>
        <taxon>Bacteria</taxon>
        <taxon>Pseudomonadati</taxon>
        <taxon>Pseudomonadota</taxon>
        <taxon>Alphaproteobacteria</taxon>
        <taxon>Parvularculales</taxon>
        <taxon>Parvularculaceae</taxon>
        <taxon>Hyphococcus</taxon>
    </lineage>
</organism>
<feature type="transmembrane region" description="Helical" evidence="1">
    <location>
        <begin position="306"/>
        <end position="329"/>
    </location>
</feature>
<feature type="transmembrane region" description="Helical" evidence="1">
    <location>
        <begin position="190"/>
        <end position="208"/>
    </location>
</feature>
<dbReference type="InterPro" id="IPR038728">
    <property type="entry name" value="YkvI-like"/>
</dbReference>
<dbReference type="Proteomes" id="UP000239504">
    <property type="component" value="Unassembled WGS sequence"/>
</dbReference>